<proteinExistence type="predicted"/>
<evidence type="ECO:0000256" key="1">
    <source>
        <dbReference type="SAM" id="MobiDB-lite"/>
    </source>
</evidence>
<evidence type="ECO:0008006" key="5">
    <source>
        <dbReference type="Google" id="ProtNLM"/>
    </source>
</evidence>
<sequence length="384" mass="40815">MDLWDVTKVLWRHKWVALPLLALTVVMAYFVSSSVKPDYKTTGHVTLLPPSEQPAVDPKKAQSPQTVSPWNVYSLADALVIYSARADIKRELSGEGLSEEWVASIGGTQLPIVEIEVVASSEQLAKATLARLIDALTAQLERLQSPYGVQGGEAITLKALDSGQNIQVVTSNVKRTLIVVTAIGLVITLSVVLLLDALLRRREVRRRAGSAGTSGSASVPARRYPTGQPESGETQIIPGKPVRMSKVARARAGVGWPEGDSVPGTNGNGRNGSGKGRVVQSKAAATPPSQPGKPGENGSGHPRRPTGDDVEQTIVISGIGNWSRRESGQQPPEPDGDGKRGNRAPDSGSLPVSEDATTVLPLGRLRWMTPDRDDGKRPPTATPN</sequence>
<dbReference type="Proteomes" id="UP000503011">
    <property type="component" value="Chromosome"/>
</dbReference>
<evidence type="ECO:0000313" key="4">
    <source>
        <dbReference type="Proteomes" id="UP000503011"/>
    </source>
</evidence>
<name>A0A6F8YMM7_9ACTN</name>
<evidence type="ECO:0000256" key="2">
    <source>
        <dbReference type="SAM" id="Phobius"/>
    </source>
</evidence>
<accession>A0A6F8YMM7</accession>
<dbReference type="RefSeq" id="WP_173158896.1">
    <property type="nucleotide sequence ID" value="NZ_AP022871.1"/>
</dbReference>
<feature type="region of interest" description="Disordered" evidence="1">
    <location>
        <begin position="206"/>
        <end position="384"/>
    </location>
</feature>
<dbReference type="KEGG" id="psuu:Psuf_046670"/>
<keyword evidence="2" id="KW-0812">Transmembrane</keyword>
<keyword evidence="2" id="KW-0472">Membrane</keyword>
<reference evidence="3 4" key="1">
    <citation type="submission" date="2020-03" db="EMBL/GenBank/DDBJ databases">
        <title>Whole genome shotgun sequence of Phytohabitans suffuscus NBRC 105367.</title>
        <authorList>
            <person name="Komaki H."/>
            <person name="Tamura T."/>
        </authorList>
    </citation>
    <scope>NUCLEOTIDE SEQUENCE [LARGE SCALE GENOMIC DNA]</scope>
    <source>
        <strain evidence="3 4">NBRC 105367</strain>
    </source>
</reference>
<gene>
    <name evidence="3" type="ORF">Psuf_046670</name>
</gene>
<reference evidence="3 4" key="2">
    <citation type="submission" date="2020-03" db="EMBL/GenBank/DDBJ databases">
        <authorList>
            <person name="Ichikawa N."/>
            <person name="Kimura A."/>
            <person name="Kitahashi Y."/>
            <person name="Uohara A."/>
        </authorList>
    </citation>
    <scope>NUCLEOTIDE SEQUENCE [LARGE SCALE GENOMIC DNA]</scope>
    <source>
        <strain evidence="3 4">NBRC 105367</strain>
    </source>
</reference>
<dbReference type="EMBL" id="AP022871">
    <property type="protein sequence ID" value="BCB87354.1"/>
    <property type="molecule type" value="Genomic_DNA"/>
</dbReference>
<feature type="compositionally biased region" description="Gly residues" evidence="1">
    <location>
        <begin position="266"/>
        <end position="275"/>
    </location>
</feature>
<organism evidence="3 4">
    <name type="scientific">Phytohabitans suffuscus</name>
    <dbReference type="NCBI Taxonomy" id="624315"/>
    <lineage>
        <taxon>Bacteria</taxon>
        <taxon>Bacillati</taxon>
        <taxon>Actinomycetota</taxon>
        <taxon>Actinomycetes</taxon>
        <taxon>Micromonosporales</taxon>
        <taxon>Micromonosporaceae</taxon>
    </lineage>
</organism>
<dbReference type="AlphaFoldDB" id="A0A6F8YMM7"/>
<keyword evidence="2" id="KW-1133">Transmembrane helix</keyword>
<keyword evidence="4" id="KW-1185">Reference proteome</keyword>
<evidence type="ECO:0000313" key="3">
    <source>
        <dbReference type="EMBL" id="BCB87354.1"/>
    </source>
</evidence>
<feature type="transmembrane region" description="Helical" evidence="2">
    <location>
        <begin position="177"/>
        <end position="199"/>
    </location>
</feature>
<feature type="compositionally biased region" description="Low complexity" evidence="1">
    <location>
        <begin position="209"/>
        <end position="218"/>
    </location>
</feature>
<protein>
    <recommendedName>
        <fullName evidence="5">Polysaccharide chain length determinant N-terminal domain-containing protein</fullName>
    </recommendedName>
</protein>